<comment type="caution">
    <text evidence="3">The sequence shown here is derived from an EMBL/GenBank/DDBJ whole genome shotgun (WGS) entry which is preliminary data.</text>
</comment>
<name>A0AAN6TFN7_9PEZI</name>
<dbReference type="PANTHER" id="PTHR24148:SF64">
    <property type="entry name" value="HETEROKARYON INCOMPATIBILITY DOMAIN-CONTAINING PROTEIN"/>
    <property type="match status" value="1"/>
</dbReference>
<dbReference type="AlphaFoldDB" id="A0AAN6TFN7"/>
<dbReference type="RefSeq" id="XP_064671138.1">
    <property type="nucleotide sequence ID" value="XM_064819147.1"/>
</dbReference>
<evidence type="ECO:0000313" key="4">
    <source>
        <dbReference type="Proteomes" id="UP001302812"/>
    </source>
</evidence>
<proteinExistence type="predicted"/>
<dbReference type="Proteomes" id="UP001302812">
    <property type="component" value="Unassembled WGS sequence"/>
</dbReference>
<feature type="region of interest" description="Disordered" evidence="1">
    <location>
        <begin position="340"/>
        <end position="506"/>
    </location>
</feature>
<keyword evidence="4" id="KW-1185">Reference proteome</keyword>
<gene>
    <name evidence="3" type="ORF">N656DRAFT_844475</name>
</gene>
<accession>A0AAN6TFN7</accession>
<feature type="compositionally biased region" description="Polar residues" evidence="1">
    <location>
        <begin position="404"/>
        <end position="414"/>
    </location>
</feature>
<dbReference type="EMBL" id="MU853339">
    <property type="protein sequence ID" value="KAK4113568.1"/>
    <property type="molecule type" value="Genomic_DNA"/>
</dbReference>
<feature type="compositionally biased region" description="Low complexity" evidence="1">
    <location>
        <begin position="415"/>
        <end position="426"/>
    </location>
</feature>
<dbReference type="GeneID" id="89943273"/>
<evidence type="ECO:0000259" key="2">
    <source>
        <dbReference type="Pfam" id="PF06985"/>
    </source>
</evidence>
<feature type="compositionally biased region" description="Polar residues" evidence="1">
    <location>
        <begin position="356"/>
        <end position="369"/>
    </location>
</feature>
<feature type="compositionally biased region" description="Low complexity" evidence="1">
    <location>
        <begin position="380"/>
        <end position="390"/>
    </location>
</feature>
<feature type="domain" description="Heterokaryon incompatibility" evidence="2">
    <location>
        <begin position="43"/>
        <end position="163"/>
    </location>
</feature>
<evidence type="ECO:0000256" key="1">
    <source>
        <dbReference type="SAM" id="MobiDB-lite"/>
    </source>
</evidence>
<feature type="compositionally biased region" description="Polar residues" evidence="1">
    <location>
        <begin position="484"/>
        <end position="500"/>
    </location>
</feature>
<sequence length="701" mass="78107">MKLFVVSPDCASKDQCLQINGMGWGLLEQDVSLDFSSSEQSDFICVSYSWGRGRSPSPIHPPYVVSDRTLPVLVTTIAQRPTCRKIWIDALCVPPPSQPDLRSATLESMGFIYSRAAEVIVVLTPQALPVLEQVRRSSSPLPRAHLDILEAEDWVTRAWTYQEAVNAHRLAITCADSPPGVLVDSMRFFSSLGHALSLLTPENRKRYPRLNGFEDLMADCAVAGYLERSALQVMSIMDVRTQTWPNDHFYAMMGAISTEPARAVERKSPCEAFMALCERKGDYSFVFSSAGRDERAGMRWRPKEEDELKPIIKLSSWGERLRGQAFKGYPYKRREALDDVSDLANHPPPPPDGYQPSFTSPDSINTSDQVPVPWSKRLRSSGSQRGLRGQAALGGKTKQLPSPRMTNPSSNDNIGSSSSSGGSKSKTQPTQSFRDRVMQPPRRTSPRFTVPGNPARQPNQKKRSVAPFFKRIEAAFQDKPLKPNDTSEPSNKTQRPTLSPSPDPDELIRQLQDHYLQTASSLHTHATSQLSRAHSLLSKKLADSVTSPDEAFLAETEAHVKKLATPLDKFTIRSQQRGADGTIRTEQDTVGELLARAEAQVKEFETQLSVFWQEWAIAEGEVKSALKEILARGSGEKDTGGEEEEIIRRFREVVERVIGQAEEEAVVLGEEAVGLMKMIEKDFRKATLPDLHTFFQSIDEP</sequence>
<dbReference type="InterPro" id="IPR010730">
    <property type="entry name" value="HET"/>
</dbReference>
<protein>
    <recommendedName>
        <fullName evidence="2">Heterokaryon incompatibility domain-containing protein</fullName>
    </recommendedName>
</protein>
<evidence type="ECO:0000313" key="3">
    <source>
        <dbReference type="EMBL" id="KAK4113568.1"/>
    </source>
</evidence>
<organism evidence="3 4">
    <name type="scientific">Canariomyces notabilis</name>
    <dbReference type="NCBI Taxonomy" id="2074819"/>
    <lineage>
        <taxon>Eukaryota</taxon>
        <taxon>Fungi</taxon>
        <taxon>Dikarya</taxon>
        <taxon>Ascomycota</taxon>
        <taxon>Pezizomycotina</taxon>
        <taxon>Sordariomycetes</taxon>
        <taxon>Sordariomycetidae</taxon>
        <taxon>Sordariales</taxon>
        <taxon>Chaetomiaceae</taxon>
        <taxon>Canariomyces</taxon>
    </lineage>
</organism>
<reference evidence="3" key="2">
    <citation type="submission" date="2023-05" db="EMBL/GenBank/DDBJ databases">
        <authorList>
            <consortium name="Lawrence Berkeley National Laboratory"/>
            <person name="Steindorff A."/>
            <person name="Hensen N."/>
            <person name="Bonometti L."/>
            <person name="Westerberg I."/>
            <person name="Brannstrom I.O."/>
            <person name="Guillou S."/>
            <person name="Cros-Aarteil S."/>
            <person name="Calhoun S."/>
            <person name="Haridas S."/>
            <person name="Kuo A."/>
            <person name="Mondo S."/>
            <person name="Pangilinan J."/>
            <person name="Riley R."/>
            <person name="Labutti K."/>
            <person name="Andreopoulos B."/>
            <person name="Lipzen A."/>
            <person name="Chen C."/>
            <person name="Yanf M."/>
            <person name="Daum C."/>
            <person name="Ng V."/>
            <person name="Clum A."/>
            <person name="Ohm R."/>
            <person name="Martin F."/>
            <person name="Silar P."/>
            <person name="Natvig D."/>
            <person name="Lalanne C."/>
            <person name="Gautier V."/>
            <person name="Ament-Velasquez S.L."/>
            <person name="Kruys A."/>
            <person name="Hutchinson M.I."/>
            <person name="Powell A.J."/>
            <person name="Barry K."/>
            <person name="Miller A.N."/>
            <person name="Grigoriev I.V."/>
            <person name="Debuchy R."/>
            <person name="Gladieux P."/>
            <person name="Thoren M.H."/>
            <person name="Johannesson H."/>
        </authorList>
    </citation>
    <scope>NUCLEOTIDE SEQUENCE</scope>
    <source>
        <strain evidence="3">CBS 508.74</strain>
    </source>
</reference>
<dbReference type="PANTHER" id="PTHR24148">
    <property type="entry name" value="ANKYRIN REPEAT DOMAIN-CONTAINING PROTEIN 39 HOMOLOG-RELATED"/>
    <property type="match status" value="1"/>
</dbReference>
<dbReference type="Pfam" id="PF06985">
    <property type="entry name" value="HET"/>
    <property type="match status" value="1"/>
</dbReference>
<dbReference type="InterPro" id="IPR052895">
    <property type="entry name" value="HetReg/Transcr_Mod"/>
</dbReference>
<reference evidence="3" key="1">
    <citation type="journal article" date="2023" name="Mol. Phylogenet. Evol.">
        <title>Genome-scale phylogeny and comparative genomics of the fungal order Sordariales.</title>
        <authorList>
            <person name="Hensen N."/>
            <person name="Bonometti L."/>
            <person name="Westerberg I."/>
            <person name="Brannstrom I.O."/>
            <person name="Guillou S."/>
            <person name="Cros-Aarteil S."/>
            <person name="Calhoun S."/>
            <person name="Haridas S."/>
            <person name="Kuo A."/>
            <person name="Mondo S."/>
            <person name="Pangilinan J."/>
            <person name="Riley R."/>
            <person name="LaButti K."/>
            <person name="Andreopoulos B."/>
            <person name="Lipzen A."/>
            <person name="Chen C."/>
            <person name="Yan M."/>
            <person name="Daum C."/>
            <person name="Ng V."/>
            <person name="Clum A."/>
            <person name="Steindorff A."/>
            <person name="Ohm R.A."/>
            <person name="Martin F."/>
            <person name="Silar P."/>
            <person name="Natvig D.O."/>
            <person name="Lalanne C."/>
            <person name="Gautier V."/>
            <person name="Ament-Velasquez S.L."/>
            <person name="Kruys A."/>
            <person name="Hutchinson M.I."/>
            <person name="Powell A.J."/>
            <person name="Barry K."/>
            <person name="Miller A.N."/>
            <person name="Grigoriev I.V."/>
            <person name="Debuchy R."/>
            <person name="Gladieux P."/>
            <person name="Hiltunen Thoren M."/>
            <person name="Johannesson H."/>
        </authorList>
    </citation>
    <scope>NUCLEOTIDE SEQUENCE</scope>
    <source>
        <strain evidence="3">CBS 508.74</strain>
    </source>
</reference>